<proteinExistence type="predicted"/>
<dbReference type="GO" id="GO:0003677">
    <property type="term" value="F:DNA binding"/>
    <property type="evidence" value="ECO:0007669"/>
    <property type="project" value="UniProtKB-KW"/>
</dbReference>
<sequence length="105" mass="11465">MSKEAEAIRVDKELDLSNAGRGVWLVKVPKYIANKWEKAPGNIEVGKLKISKQVGQKAQVSLTLSDAVINIDPAEEIPRDHRLDVSTFASECNNSAAVAECTDDE</sequence>
<dbReference type="CDD" id="cd07980">
    <property type="entry name" value="TFIIF_beta"/>
    <property type="match status" value="1"/>
</dbReference>
<reference evidence="8" key="1">
    <citation type="submission" date="2014-01" db="EMBL/GenBank/DDBJ databases">
        <title>The Genome Sequence of Anopheles melas CM1001059_A (V2).</title>
        <authorList>
            <consortium name="The Broad Institute Genomics Platform"/>
            <person name="Neafsey D.E."/>
            <person name="Besansky N."/>
            <person name="Howell P."/>
            <person name="Walton C."/>
            <person name="Young S.K."/>
            <person name="Zeng Q."/>
            <person name="Gargeya S."/>
            <person name="Fitzgerald M."/>
            <person name="Haas B."/>
            <person name="Abouelleil A."/>
            <person name="Allen A.W."/>
            <person name="Alvarado L."/>
            <person name="Arachchi H.M."/>
            <person name="Berlin A.M."/>
            <person name="Chapman S.B."/>
            <person name="Gainer-Dewar J."/>
            <person name="Goldberg J."/>
            <person name="Griggs A."/>
            <person name="Gujja S."/>
            <person name="Hansen M."/>
            <person name="Howarth C."/>
            <person name="Imamovic A."/>
            <person name="Ireland A."/>
            <person name="Larimer J."/>
            <person name="McCowan C."/>
            <person name="Murphy C."/>
            <person name="Pearson M."/>
            <person name="Poon T.W."/>
            <person name="Priest M."/>
            <person name="Roberts A."/>
            <person name="Saif S."/>
            <person name="Shea T."/>
            <person name="Sisk P."/>
            <person name="Sykes S."/>
            <person name="Wortman J."/>
            <person name="Nusbaum C."/>
            <person name="Birren B."/>
        </authorList>
    </citation>
    <scope>NUCLEOTIDE SEQUENCE [LARGE SCALE GENOMIC DNA]</scope>
    <source>
        <strain evidence="8">CM1001059</strain>
    </source>
</reference>
<dbReference type="AlphaFoldDB" id="A0A182TZH5"/>
<evidence type="ECO:0000256" key="3">
    <source>
        <dbReference type="ARBA" id="ARBA00023125"/>
    </source>
</evidence>
<evidence type="ECO:0000256" key="5">
    <source>
        <dbReference type="ARBA" id="ARBA00023242"/>
    </source>
</evidence>
<keyword evidence="5" id="KW-0539">Nucleus</keyword>
<feature type="domain" description="TFIIF beta subunit N-terminal" evidence="6">
    <location>
        <begin position="21"/>
        <end position="89"/>
    </location>
</feature>
<dbReference type="Pfam" id="PF17683">
    <property type="entry name" value="TFIIF_beta_N"/>
    <property type="match status" value="1"/>
</dbReference>
<evidence type="ECO:0000313" key="7">
    <source>
        <dbReference type="EnsemblMetazoa" id="AMEC011161-PA"/>
    </source>
</evidence>
<dbReference type="Proteomes" id="UP000075902">
    <property type="component" value="Unassembled WGS sequence"/>
</dbReference>
<dbReference type="SUPFAM" id="SSF50916">
    <property type="entry name" value="Rap30/74 interaction domains"/>
    <property type="match status" value="1"/>
</dbReference>
<dbReference type="InterPro" id="IPR040504">
    <property type="entry name" value="TFIIF_beta_N"/>
</dbReference>
<comment type="subcellular location">
    <subcellularLocation>
        <location evidence="1">Nucleus</location>
    </subcellularLocation>
</comment>
<keyword evidence="2" id="KW-0805">Transcription regulation</keyword>
<accession>A0A182TZH5</accession>
<evidence type="ECO:0000256" key="2">
    <source>
        <dbReference type="ARBA" id="ARBA00023015"/>
    </source>
</evidence>
<keyword evidence="3" id="KW-0238">DNA-binding</keyword>
<keyword evidence="8" id="KW-1185">Reference proteome</keyword>
<keyword evidence="4" id="KW-0804">Transcription</keyword>
<protein>
    <recommendedName>
        <fullName evidence="6">TFIIF beta subunit N-terminal domain-containing protein</fullName>
    </recommendedName>
</protein>
<organism evidence="7 8">
    <name type="scientific">Anopheles melas</name>
    <dbReference type="NCBI Taxonomy" id="34690"/>
    <lineage>
        <taxon>Eukaryota</taxon>
        <taxon>Metazoa</taxon>
        <taxon>Ecdysozoa</taxon>
        <taxon>Arthropoda</taxon>
        <taxon>Hexapoda</taxon>
        <taxon>Insecta</taxon>
        <taxon>Pterygota</taxon>
        <taxon>Neoptera</taxon>
        <taxon>Endopterygota</taxon>
        <taxon>Diptera</taxon>
        <taxon>Nematocera</taxon>
        <taxon>Culicoidea</taxon>
        <taxon>Culicidae</taxon>
        <taxon>Anophelinae</taxon>
        <taxon>Anopheles</taxon>
    </lineage>
</organism>
<dbReference type="STRING" id="34690.A0A182TZH5"/>
<evidence type="ECO:0000313" key="8">
    <source>
        <dbReference type="Proteomes" id="UP000075902"/>
    </source>
</evidence>
<evidence type="ECO:0000256" key="1">
    <source>
        <dbReference type="ARBA" id="ARBA00004123"/>
    </source>
</evidence>
<name>A0A182TZH5_9DIPT</name>
<dbReference type="GO" id="GO:0006367">
    <property type="term" value="P:transcription initiation at RNA polymerase II promoter"/>
    <property type="evidence" value="ECO:0007669"/>
    <property type="project" value="InterPro"/>
</dbReference>
<evidence type="ECO:0000259" key="6">
    <source>
        <dbReference type="Pfam" id="PF17683"/>
    </source>
</evidence>
<dbReference type="VEuPathDB" id="VectorBase:AMEC011161"/>
<reference evidence="7" key="2">
    <citation type="submission" date="2020-05" db="UniProtKB">
        <authorList>
            <consortium name="EnsemblMetazoa"/>
        </authorList>
    </citation>
    <scope>IDENTIFICATION</scope>
    <source>
        <strain evidence="7">CM1001059</strain>
    </source>
</reference>
<dbReference type="EnsemblMetazoa" id="AMEC011161-RA">
    <property type="protein sequence ID" value="AMEC011161-PA"/>
    <property type="gene ID" value="AMEC011161"/>
</dbReference>
<dbReference type="GO" id="GO:0005634">
    <property type="term" value="C:nucleus"/>
    <property type="evidence" value="ECO:0007669"/>
    <property type="project" value="UniProtKB-SubCell"/>
</dbReference>
<evidence type="ECO:0000256" key="4">
    <source>
        <dbReference type="ARBA" id="ARBA00023163"/>
    </source>
</evidence>
<dbReference type="InterPro" id="IPR011039">
    <property type="entry name" value="TFIIF_interaction"/>
</dbReference>